<evidence type="ECO:0000256" key="6">
    <source>
        <dbReference type="ARBA" id="ARBA00023033"/>
    </source>
</evidence>
<protein>
    <submittedName>
        <fullName evidence="8">Putative cytochrome P450</fullName>
    </submittedName>
</protein>
<dbReference type="InterPro" id="IPR036396">
    <property type="entry name" value="Cyt_P450_sf"/>
</dbReference>
<comment type="caution">
    <text evidence="8">The sequence shown here is derived from an EMBL/GenBank/DDBJ whole genome shotgun (WGS) entry which is preliminary data.</text>
</comment>
<evidence type="ECO:0000256" key="1">
    <source>
        <dbReference type="ARBA" id="ARBA00010617"/>
    </source>
</evidence>
<dbReference type="STRING" id="391625.PPSIR1_14460"/>
<dbReference type="PRINTS" id="PR00385">
    <property type="entry name" value="P450"/>
</dbReference>
<keyword evidence="3 7" id="KW-0479">Metal-binding</keyword>
<dbReference type="GO" id="GO:0020037">
    <property type="term" value="F:heme binding"/>
    <property type="evidence" value="ECO:0007669"/>
    <property type="project" value="InterPro"/>
</dbReference>
<evidence type="ECO:0000256" key="7">
    <source>
        <dbReference type="RuleBase" id="RU000461"/>
    </source>
</evidence>
<evidence type="ECO:0000256" key="5">
    <source>
        <dbReference type="ARBA" id="ARBA00023004"/>
    </source>
</evidence>
<evidence type="ECO:0000256" key="2">
    <source>
        <dbReference type="ARBA" id="ARBA00022617"/>
    </source>
</evidence>
<dbReference type="OrthoDB" id="4511384at2"/>
<dbReference type="GO" id="GO:0016705">
    <property type="term" value="F:oxidoreductase activity, acting on paired donors, with incorporation or reduction of molecular oxygen"/>
    <property type="evidence" value="ECO:0007669"/>
    <property type="project" value="InterPro"/>
</dbReference>
<organism evidence="8 9">
    <name type="scientific">Plesiocystis pacifica SIR-1</name>
    <dbReference type="NCBI Taxonomy" id="391625"/>
    <lineage>
        <taxon>Bacteria</taxon>
        <taxon>Pseudomonadati</taxon>
        <taxon>Myxococcota</taxon>
        <taxon>Polyangia</taxon>
        <taxon>Nannocystales</taxon>
        <taxon>Nannocystaceae</taxon>
        <taxon>Plesiocystis</taxon>
    </lineage>
</organism>
<keyword evidence="6 7" id="KW-0503">Monooxygenase</keyword>
<dbReference type="PANTHER" id="PTHR46696:SF1">
    <property type="entry name" value="CYTOCHROME P450 YJIB-RELATED"/>
    <property type="match status" value="1"/>
</dbReference>
<dbReference type="PROSITE" id="PS00086">
    <property type="entry name" value="CYTOCHROME_P450"/>
    <property type="match status" value="1"/>
</dbReference>
<dbReference type="GO" id="GO:0004497">
    <property type="term" value="F:monooxygenase activity"/>
    <property type="evidence" value="ECO:0007669"/>
    <property type="project" value="UniProtKB-KW"/>
</dbReference>
<evidence type="ECO:0000313" key="8">
    <source>
        <dbReference type="EMBL" id="EDM73985.1"/>
    </source>
</evidence>
<evidence type="ECO:0000313" key="9">
    <source>
        <dbReference type="Proteomes" id="UP000005801"/>
    </source>
</evidence>
<dbReference type="Proteomes" id="UP000005801">
    <property type="component" value="Unassembled WGS sequence"/>
</dbReference>
<reference evidence="8 9" key="1">
    <citation type="submission" date="2007-06" db="EMBL/GenBank/DDBJ databases">
        <authorList>
            <person name="Shimkets L."/>
            <person name="Ferriera S."/>
            <person name="Johnson J."/>
            <person name="Kravitz S."/>
            <person name="Beeson K."/>
            <person name="Sutton G."/>
            <person name="Rogers Y.-H."/>
            <person name="Friedman R."/>
            <person name="Frazier M."/>
            <person name="Venter J.C."/>
        </authorList>
    </citation>
    <scope>NUCLEOTIDE SEQUENCE [LARGE SCALE GENOMIC DNA]</scope>
    <source>
        <strain evidence="8 9">SIR-1</strain>
    </source>
</reference>
<dbReference type="AlphaFoldDB" id="A6GJH0"/>
<evidence type="ECO:0000256" key="3">
    <source>
        <dbReference type="ARBA" id="ARBA00022723"/>
    </source>
</evidence>
<keyword evidence="9" id="KW-1185">Reference proteome</keyword>
<dbReference type="GO" id="GO:0005506">
    <property type="term" value="F:iron ion binding"/>
    <property type="evidence" value="ECO:0007669"/>
    <property type="project" value="InterPro"/>
</dbReference>
<comment type="similarity">
    <text evidence="1 7">Belongs to the cytochrome P450 family.</text>
</comment>
<dbReference type="RefSeq" id="WP_006976856.1">
    <property type="nucleotide sequence ID" value="NZ_ABCS01000157.1"/>
</dbReference>
<dbReference type="PANTHER" id="PTHR46696">
    <property type="entry name" value="P450, PUTATIVE (EUROFUNG)-RELATED"/>
    <property type="match status" value="1"/>
</dbReference>
<dbReference type="Gene3D" id="1.10.630.10">
    <property type="entry name" value="Cytochrome P450"/>
    <property type="match status" value="1"/>
</dbReference>
<evidence type="ECO:0000256" key="4">
    <source>
        <dbReference type="ARBA" id="ARBA00023002"/>
    </source>
</evidence>
<keyword evidence="5 7" id="KW-0408">Iron</keyword>
<dbReference type="PRINTS" id="PR00359">
    <property type="entry name" value="BP450"/>
</dbReference>
<dbReference type="SUPFAM" id="SSF48264">
    <property type="entry name" value="Cytochrome P450"/>
    <property type="match status" value="1"/>
</dbReference>
<dbReference type="Pfam" id="PF00067">
    <property type="entry name" value="p450"/>
    <property type="match status" value="1"/>
</dbReference>
<accession>A6GJH0</accession>
<keyword evidence="4 7" id="KW-0560">Oxidoreductase</keyword>
<dbReference type="InterPro" id="IPR001128">
    <property type="entry name" value="Cyt_P450"/>
</dbReference>
<dbReference type="CDD" id="cd11029">
    <property type="entry name" value="CYP107-like"/>
    <property type="match status" value="1"/>
</dbReference>
<dbReference type="InterPro" id="IPR002397">
    <property type="entry name" value="Cyt_P450_B"/>
</dbReference>
<name>A6GJH0_9BACT</name>
<proteinExistence type="inferred from homology"/>
<gene>
    <name evidence="8" type="ORF">PPSIR1_14460</name>
</gene>
<keyword evidence="2 7" id="KW-0349">Heme</keyword>
<dbReference type="InterPro" id="IPR017972">
    <property type="entry name" value="Cyt_P450_CS"/>
</dbReference>
<dbReference type="eggNOG" id="COG2124">
    <property type="taxonomic scope" value="Bacteria"/>
</dbReference>
<sequence length="411" mass="46022">MPTRHDLRSKALHNDAHAIFARLREHDPVHRGRLGRREVYFVTRYADVETVLKSPDAFVKDPTNTALGPAGQRALRIPKLAESFMNGMITSDDPMHRRLRKLVARAFTPKTVAALAPSIEAKTAQLCDAIVNEGSVELIDALALPLPVHVITELVGVPASDRRRFQGWVHDVMRNFSPWNMPFILRGLWSFQRYIRELAARKRAAPTDDLLSALALVEDEGDRLSTDELVAMAFLLLSAGHETTVSLIANGTLALAEHPERWEELREHPERLPAAIEELLRYDGPTLGTEFYYAKHDTQLGGAQLPAGAAIMPMVLSANRDPAVFDDPDALLLDRTPNPHLAFGMGVHYCVGAPLARLEAKIAFTALLQRFEPPELAVERARIRYRDALFLHRLDRLPLRMRRRPSPSARG</sequence>
<dbReference type="EMBL" id="ABCS01000157">
    <property type="protein sequence ID" value="EDM73985.1"/>
    <property type="molecule type" value="Genomic_DNA"/>
</dbReference>
<dbReference type="FunFam" id="1.10.630.10:FF:000018">
    <property type="entry name" value="Cytochrome P450 monooxygenase"/>
    <property type="match status" value="1"/>
</dbReference>